<proteinExistence type="predicted"/>
<organism evidence="2 3">
    <name type="scientific">Caballeronia humi</name>
    <dbReference type="NCBI Taxonomy" id="326474"/>
    <lineage>
        <taxon>Bacteria</taxon>
        <taxon>Pseudomonadati</taxon>
        <taxon>Pseudomonadota</taxon>
        <taxon>Betaproteobacteria</taxon>
        <taxon>Burkholderiales</taxon>
        <taxon>Burkholderiaceae</taxon>
        <taxon>Caballeronia</taxon>
    </lineage>
</organism>
<dbReference type="RefSeq" id="WP_125474157.1">
    <property type="nucleotide sequence ID" value="NZ_FCNW02000023.1"/>
</dbReference>
<feature type="region of interest" description="Disordered" evidence="1">
    <location>
        <begin position="1"/>
        <end position="41"/>
    </location>
</feature>
<accession>A0A158HZJ5</accession>
<evidence type="ECO:0000313" key="2">
    <source>
        <dbReference type="EMBL" id="SAL49785.1"/>
    </source>
</evidence>
<evidence type="ECO:0000256" key="1">
    <source>
        <dbReference type="SAM" id="MobiDB-lite"/>
    </source>
</evidence>
<protein>
    <submittedName>
        <fullName evidence="2">Uncharacterized protein</fullName>
    </submittedName>
</protein>
<reference evidence="2" key="1">
    <citation type="submission" date="2016-01" db="EMBL/GenBank/DDBJ databases">
        <authorList>
            <person name="Peeters C."/>
        </authorList>
    </citation>
    <scope>NUCLEOTIDE SEQUENCE [LARGE SCALE GENOMIC DNA]</scope>
    <source>
        <strain evidence="2">LMG 22934</strain>
    </source>
</reference>
<dbReference type="Proteomes" id="UP000054977">
    <property type="component" value="Unassembled WGS sequence"/>
</dbReference>
<sequence length="93" mass="9217">MNVSGLTQTPTMAVQDTSPSKGVATSATPTAPASNLVSQARSSTTVTISSAARQALAEATETAAQTAKEAGGGDLQAQHLLAKKAAEKATSSM</sequence>
<dbReference type="EMBL" id="FCNW02000023">
    <property type="protein sequence ID" value="SAL49785.1"/>
    <property type="molecule type" value="Genomic_DNA"/>
</dbReference>
<feature type="compositionally biased region" description="Polar residues" evidence="1">
    <location>
        <begin position="1"/>
        <end position="20"/>
    </location>
</feature>
<gene>
    <name evidence="2" type="ORF">AWB65_04012</name>
</gene>
<evidence type="ECO:0000313" key="3">
    <source>
        <dbReference type="Proteomes" id="UP000054977"/>
    </source>
</evidence>
<keyword evidence="3" id="KW-1185">Reference proteome</keyword>
<comment type="caution">
    <text evidence="2">The sequence shown here is derived from an EMBL/GenBank/DDBJ whole genome shotgun (WGS) entry which is preliminary data.</text>
</comment>
<dbReference type="AlphaFoldDB" id="A0A158HZJ5"/>
<name>A0A158HZJ5_9BURK</name>
<feature type="compositionally biased region" description="Low complexity" evidence="1">
    <location>
        <begin position="24"/>
        <end position="34"/>
    </location>
</feature>